<gene>
    <name evidence="1" type="ORF">FB45DRAFT_889047</name>
</gene>
<accession>A0AAD7CK82</accession>
<evidence type="ECO:0008006" key="3">
    <source>
        <dbReference type="Google" id="ProtNLM"/>
    </source>
</evidence>
<comment type="caution">
    <text evidence="1">The sequence shown here is derived from an EMBL/GenBank/DDBJ whole genome shotgun (WGS) entry which is preliminary data.</text>
</comment>
<proteinExistence type="predicted"/>
<reference evidence="1" key="1">
    <citation type="submission" date="2023-03" db="EMBL/GenBank/DDBJ databases">
        <title>Massive genome expansion in bonnet fungi (Mycena s.s.) driven by repeated elements and novel gene families across ecological guilds.</title>
        <authorList>
            <consortium name="Lawrence Berkeley National Laboratory"/>
            <person name="Harder C.B."/>
            <person name="Miyauchi S."/>
            <person name="Viragh M."/>
            <person name="Kuo A."/>
            <person name="Thoen E."/>
            <person name="Andreopoulos B."/>
            <person name="Lu D."/>
            <person name="Skrede I."/>
            <person name="Drula E."/>
            <person name="Henrissat B."/>
            <person name="Morin E."/>
            <person name="Kohler A."/>
            <person name="Barry K."/>
            <person name="LaButti K."/>
            <person name="Morin E."/>
            <person name="Salamov A."/>
            <person name="Lipzen A."/>
            <person name="Mereny Z."/>
            <person name="Hegedus B."/>
            <person name="Baldrian P."/>
            <person name="Stursova M."/>
            <person name="Weitz H."/>
            <person name="Taylor A."/>
            <person name="Grigoriev I.V."/>
            <person name="Nagy L.G."/>
            <person name="Martin F."/>
            <person name="Kauserud H."/>
        </authorList>
    </citation>
    <scope>NUCLEOTIDE SEQUENCE</scope>
    <source>
        <strain evidence="1">9284</strain>
    </source>
</reference>
<sequence>MDEHIDELESQLACLESLETLITRHRGDLTDSMQEHKASISSLRRLPPELLEGIFLLLAEDQLDLAWEIPDERIPMQAPWLFTRICRRWADVALGSKMLWCRVSCPLESRMPTHGAASLMNLLHERSGSAPLSLRIRDSRAYTDDCFDVVLEQAGRWKNLDIELPAPPVLKKLEAVRGRLHNLSQLNIFTNKLESLGTLEDVPRFWDIFSDSVPELTNILADFYYSETWLCGSPPFTFPWRQLTCLDTTFASSTEVYSVLKHLSSIVVLQVTYAAPGAFPKQDIIRLPHLRVLEILLEDHPEESAYSTILPSLLDCIDAPVLDELVTERAANEKAMLHFIERSGCTHSLQYLQFRLDAQIPQSPETIVSIVRALPCLAELVMVGEEAAFQDVLSRINSCRKAMGAVLELAVRIVDPSEQVP</sequence>
<evidence type="ECO:0000313" key="1">
    <source>
        <dbReference type="EMBL" id="KAJ7650896.1"/>
    </source>
</evidence>
<keyword evidence="2" id="KW-1185">Reference proteome</keyword>
<evidence type="ECO:0000313" key="2">
    <source>
        <dbReference type="Proteomes" id="UP001221142"/>
    </source>
</evidence>
<organism evidence="1 2">
    <name type="scientific">Roridomyces roridus</name>
    <dbReference type="NCBI Taxonomy" id="1738132"/>
    <lineage>
        <taxon>Eukaryota</taxon>
        <taxon>Fungi</taxon>
        <taxon>Dikarya</taxon>
        <taxon>Basidiomycota</taxon>
        <taxon>Agaricomycotina</taxon>
        <taxon>Agaricomycetes</taxon>
        <taxon>Agaricomycetidae</taxon>
        <taxon>Agaricales</taxon>
        <taxon>Marasmiineae</taxon>
        <taxon>Mycenaceae</taxon>
        <taxon>Roridomyces</taxon>
    </lineage>
</organism>
<dbReference type="Proteomes" id="UP001221142">
    <property type="component" value="Unassembled WGS sequence"/>
</dbReference>
<protein>
    <recommendedName>
        <fullName evidence="3">F-box domain-containing protein</fullName>
    </recommendedName>
</protein>
<name>A0AAD7CK82_9AGAR</name>
<dbReference type="EMBL" id="JARKIF010000001">
    <property type="protein sequence ID" value="KAJ7650896.1"/>
    <property type="molecule type" value="Genomic_DNA"/>
</dbReference>
<dbReference type="AlphaFoldDB" id="A0AAD7CK82"/>